<evidence type="ECO:0000256" key="2">
    <source>
        <dbReference type="SAM" id="MobiDB-lite"/>
    </source>
</evidence>
<comment type="similarity">
    <text evidence="1">Belongs to the CNOT10 family.</text>
</comment>
<dbReference type="PANTHER" id="PTHR12979:SF5">
    <property type="entry name" value="CCR4-NOT TRANSCRIPTION COMPLEX SUBUNIT 10"/>
    <property type="match status" value="1"/>
</dbReference>
<reference evidence="3 4" key="1">
    <citation type="journal article" date="2013" name="Curr. Biol.">
        <title>The Genome of the Foraminiferan Reticulomyxa filosa.</title>
        <authorList>
            <person name="Glockner G."/>
            <person name="Hulsmann N."/>
            <person name="Schleicher M."/>
            <person name="Noegel A.A."/>
            <person name="Eichinger L."/>
            <person name="Gallinger C."/>
            <person name="Pawlowski J."/>
            <person name="Sierra R."/>
            <person name="Euteneuer U."/>
            <person name="Pillet L."/>
            <person name="Moustafa A."/>
            <person name="Platzer M."/>
            <person name="Groth M."/>
            <person name="Szafranski K."/>
            <person name="Schliwa M."/>
        </authorList>
    </citation>
    <scope>NUCLEOTIDE SEQUENCE [LARGE SCALE GENOMIC DNA]</scope>
</reference>
<accession>X6M245</accession>
<dbReference type="SUPFAM" id="SSF48452">
    <property type="entry name" value="TPR-like"/>
    <property type="match status" value="1"/>
</dbReference>
<feature type="region of interest" description="Disordered" evidence="2">
    <location>
        <begin position="17"/>
        <end position="44"/>
    </location>
</feature>
<dbReference type="InterPro" id="IPR011990">
    <property type="entry name" value="TPR-like_helical_dom_sf"/>
</dbReference>
<dbReference type="Proteomes" id="UP000023152">
    <property type="component" value="Unassembled WGS sequence"/>
</dbReference>
<keyword evidence="4" id="KW-1185">Reference proteome</keyword>
<dbReference type="GO" id="GO:0017148">
    <property type="term" value="P:negative regulation of translation"/>
    <property type="evidence" value="ECO:0007669"/>
    <property type="project" value="TreeGrafter"/>
</dbReference>
<protein>
    <submittedName>
        <fullName evidence="3">PHD zinc finger-containing protein</fullName>
    </submittedName>
</protein>
<dbReference type="AlphaFoldDB" id="X6M245"/>
<feature type="compositionally biased region" description="Basic and acidic residues" evidence="2">
    <location>
        <begin position="220"/>
        <end position="285"/>
    </location>
</feature>
<dbReference type="InterPro" id="IPR039740">
    <property type="entry name" value="CNOT10"/>
</dbReference>
<organism evidence="3 4">
    <name type="scientific">Reticulomyxa filosa</name>
    <dbReference type="NCBI Taxonomy" id="46433"/>
    <lineage>
        <taxon>Eukaryota</taxon>
        <taxon>Sar</taxon>
        <taxon>Rhizaria</taxon>
        <taxon>Retaria</taxon>
        <taxon>Foraminifera</taxon>
        <taxon>Monothalamids</taxon>
        <taxon>Reticulomyxidae</taxon>
        <taxon>Reticulomyxa</taxon>
    </lineage>
</organism>
<comment type="caution">
    <text evidence="3">The sequence shown here is derived from an EMBL/GenBank/DDBJ whole genome shotgun (WGS) entry which is preliminary data.</text>
</comment>
<dbReference type="PANTHER" id="PTHR12979">
    <property type="entry name" value="CCR4-NOT TRANSCRIPTION COMPLEX SUBUNIT 10"/>
    <property type="match status" value="1"/>
</dbReference>
<feature type="non-terminal residue" evidence="3">
    <location>
        <position position="1"/>
    </location>
</feature>
<feature type="compositionally biased region" description="Acidic residues" evidence="2">
    <location>
        <begin position="20"/>
        <end position="39"/>
    </location>
</feature>
<feature type="compositionally biased region" description="Low complexity" evidence="2">
    <location>
        <begin position="203"/>
        <end position="213"/>
    </location>
</feature>
<evidence type="ECO:0000313" key="4">
    <source>
        <dbReference type="Proteomes" id="UP000023152"/>
    </source>
</evidence>
<dbReference type="GO" id="GO:0006402">
    <property type="term" value="P:mRNA catabolic process"/>
    <property type="evidence" value="ECO:0007669"/>
    <property type="project" value="TreeGrafter"/>
</dbReference>
<gene>
    <name evidence="3" type="ORF">RFI_29138</name>
</gene>
<feature type="region of interest" description="Disordered" evidence="2">
    <location>
        <begin position="199"/>
        <end position="285"/>
    </location>
</feature>
<name>X6M245_RETFI</name>
<evidence type="ECO:0000313" key="3">
    <source>
        <dbReference type="EMBL" id="ETO08243.1"/>
    </source>
</evidence>
<sequence length="398" mass="46565">FVCLFMKIGDDETKVKAQMEVEETDDDSEGESEVDAEEREVEKELDKLRESQRKVAEGIAKRIDANNMKDRYGGQSEEELMYQWQINELEDTELAIEWLMSATALFGTLNAVDNGHDRKEESKDKSSNADYLNSLISAHLHITYAYLKLECWEFAFLHAQKLMNLITDQSSHQAFLAKAYAAECCIHLNRIREARAVLDPHTEQTTTTEATPRTSKDHHHFLNSDQEKEKEKDKEKEKEKDKDKDKDKEREKDKQKTLEKGITKNITEHEKKERGTEEVTTKRDGNEITEDKMFFVQHHRLSKYTYKPFSLTDPIHPMTDEQRQYCIQCTNIAASYVVEGELRKGFLWTWTALRTNSNYYPALRMLVYLHIREGNIDKALEMLKKRKPVPIDKWITSN</sequence>
<dbReference type="GO" id="GO:0030014">
    <property type="term" value="C:CCR4-NOT complex"/>
    <property type="evidence" value="ECO:0007669"/>
    <property type="project" value="InterPro"/>
</dbReference>
<proteinExistence type="inferred from homology"/>
<dbReference type="EMBL" id="ASPP01025233">
    <property type="protein sequence ID" value="ETO08243.1"/>
    <property type="molecule type" value="Genomic_DNA"/>
</dbReference>
<evidence type="ECO:0000256" key="1">
    <source>
        <dbReference type="ARBA" id="ARBA00010080"/>
    </source>
</evidence>